<gene>
    <name evidence="2" type="ORF">G7Y89_g14691</name>
</gene>
<dbReference type="EMBL" id="JAAMPI010002011">
    <property type="protein sequence ID" value="KAF4620132.1"/>
    <property type="molecule type" value="Genomic_DNA"/>
</dbReference>
<comment type="caution">
    <text evidence="2">The sequence shown here is derived from an EMBL/GenBank/DDBJ whole genome shotgun (WGS) entry which is preliminary data.</text>
</comment>
<reference evidence="2 3" key="1">
    <citation type="submission" date="2020-03" db="EMBL/GenBank/DDBJ databases">
        <title>Draft Genome Sequence of Cudoniella acicularis.</title>
        <authorList>
            <person name="Buettner E."/>
            <person name="Kellner H."/>
        </authorList>
    </citation>
    <scope>NUCLEOTIDE SEQUENCE [LARGE SCALE GENOMIC DNA]</scope>
    <source>
        <strain evidence="2 3">DSM 108380</strain>
    </source>
</reference>
<sequence length="84" mass="9494">MLFNPNLIFCLAICTGTYASSTSVGELHGLQVRQTKKKVVNDVLCGTTKWTRERIIETLQKAKPVPLGYFGLYPEIYKNEDVDK</sequence>
<accession>A0A8H4QZ14</accession>
<evidence type="ECO:0000313" key="3">
    <source>
        <dbReference type="Proteomes" id="UP000566819"/>
    </source>
</evidence>
<organism evidence="2 3">
    <name type="scientific">Cudoniella acicularis</name>
    <dbReference type="NCBI Taxonomy" id="354080"/>
    <lineage>
        <taxon>Eukaryota</taxon>
        <taxon>Fungi</taxon>
        <taxon>Dikarya</taxon>
        <taxon>Ascomycota</taxon>
        <taxon>Pezizomycotina</taxon>
        <taxon>Leotiomycetes</taxon>
        <taxon>Helotiales</taxon>
        <taxon>Tricladiaceae</taxon>
        <taxon>Cudoniella</taxon>
    </lineage>
</organism>
<evidence type="ECO:0000256" key="1">
    <source>
        <dbReference type="SAM" id="SignalP"/>
    </source>
</evidence>
<evidence type="ECO:0000313" key="2">
    <source>
        <dbReference type="EMBL" id="KAF4620132.1"/>
    </source>
</evidence>
<feature type="chain" id="PRO_5034551964" description="Secreted protein" evidence="1">
    <location>
        <begin position="20"/>
        <end position="84"/>
    </location>
</feature>
<dbReference type="AlphaFoldDB" id="A0A8H4QZ14"/>
<proteinExistence type="predicted"/>
<keyword evidence="3" id="KW-1185">Reference proteome</keyword>
<feature type="signal peptide" evidence="1">
    <location>
        <begin position="1"/>
        <end position="19"/>
    </location>
</feature>
<protein>
    <recommendedName>
        <fullName evidence="4">Secreted protein</fullName>
    </recommendedName>
</protein>
<keyword evidence="1" id="KW-0732">Signal</keyword>
<evidence type="ECO:0008006" key="4">
    <source>
        <dbReference type="Google" id="ProtNLM"/>
    </source>
</evidence>
<name>A0A8H4QZ14_9HELO</name>
<dbReference type="Proteomes" id="UP000566819">
    <property type="component" value="Unassembled WGS sequence"/>
</dbReference>